<reference evidence="6" key="2">
    <citation type="submission" date="2016-12" db="EMBL/GenBank/DDBJ databases">
        <title>Whole genome sequencing of Sphingomonas sp. ABOJV.</title>
        <authorList>
            <person name="Conlan S."/>
            <person name="Thomas P.J."/>
            <person name="Mullikin J."/>
            <person name="Palmore T.N."/>
            <person name="Frank K.M."/>
            <person name="Segre J.A."/>
        </authorList>
    </citation>
    <scope>NUCLEOTIDE SEQUENCE [LARGE SCALE GENOMIC DNA]</scope>
    <source>
        <strain evidence="6">ABOJV</strain>
    </source>
</reference>
<dbReference type="InterPro" id="IPR036412">
    <property type="entry name" value="HAD-like_sf"/>
</dbReference>
<keyword evidence="6" id="KW-1185">Reference proteome</keyword>
<dbReference type="GO" id="GO:0046872">
    <property type="term" value="F:metal ion binding"/>
    <property type="evidence" value="ECO:0007669"/>
    <property type="project" value="UniProtKB-KW"/>
</dbReference>
<evidence type="ECO:0000313" key="7">
    <source>
        <dbReference type="Proteomes" id="UP000286681"/>
    </source>
</evidence>
<gene>
    <name evidence="4" type="ORF">BRX40_02160</name>
    <name evidence="5" type="ORF">CA257_05765</name>
</gene>
<accession>A0A1L6JFR1</accession>
<dbReference type="Proteomes" id="UP000185161">
    <property type="component" value="Chromosome"/>
</dbReference>
<dbReference type="SUPFAM" id="SSF56784">
    <property type="entry name" value="HAD-like"/>
    <property type="match status" value="1"/>
</dbReference>
<dbReference type="PANTHER" id="PTHR43344:SF13">
    <property type="entry name" value="PHOSPHATASE RV3661-RELATED"/>
    <property type="match status" value="1"/>
</dbReference>
<dbReference type="Gene3D" id="3.40.50.1000">
    <property type="entry name" value="HAD superfamily/HAD-like"/>
    <property type="match status" value="1"/>
</dbReference>
<reference evidence="4" key="1">
    <citation type="submission" date="2016-12" db="EMBL/GenBank/DDBJ databases">
        <title>Whole genome sequencing of Sphingomonas koreensis.</title>
        <authorList>
            <person name="Conlan S."/>
            <person name="Thomas P.J."/>
            <person name="Mullikin J."/>
            <person name="Palmore T.N."/>
            <person name="Frank K.M."/>
            <person name="Segre J.A."/>
        </authorList>
    </citation>
    <scope>NUCLEOTIDE SEQUENCE</scope>
    <source>
        <strain evidence="4">ABOJV</strain>
    </source>
</reference>
<keyword evidence="2 5" id="KW-0378">Hydrolase</keyword>
<evidence type="ECO:0000313" key="6">
    <source>
        <dbReference type="Proteomes" id="UP000185161"/>
    </source>
</evidence>
<dbReference type="EMBL" id="QQWO01000004">
    <property type="protein sequence ID" value="RSV05669.1"/>
    <property type="molecule type" value="Genomic_DNA"/>
</dbReference>
<evidence type="ECO:0000313" key="4">
    <source>
        <dbReference type="EMBL" id="APR54759.1"/>
    </source>
</evidence>
<name>A0A1L6JFR1_9SPHN</name>
<dbReference type="Pfam" id="PF12710">
    <property type="entry name" value="HAD"/>
    <property type="match status" value="1"/>
</dbReference>
<dbReference type="NCBIfam" id="TIGR01490">
    <property type="entry name" value="HAD-SF-IB-hyp1"/>
    <property type="match status" value="1"/>
</dbReference>
<dbReference type="EMBL" id="CP018820">
    <property type="protein sequence ID" value="APR54759.1"/>
    <property type="molecule type" value="Genomic_DNA"/>
</dbReference>
<keyword evidence="1" id="KW-0479">Metal-binding</keyword>
<dbReference type="InterPro" id="IPR006385">
    <property type="entry name" value="HAD_hydro_SerB1"/>
</dbReference>
<organism evidence="4 6">
    <name type="scientific">Sphingomonas koreensis</name>
    <dbReference type="NCBI Taxonomy" id="93064"/>
    <lineage>
        <taxon>Bacteria</taxon>
        <taxon>Pseudomonadati</taxon>
        <taxon>Pseudomonadota</taxon>
        <taxon>Alphaproteobacteria</taxon>
        <taxon>Sphingomonadales</taxon>
        <taxon>Sphingomonadaceae</taxon>
        <taxon>Sphingomonas</taxon>
    </lineage>
</organism>
<dbReference type="InterPro" id="IPR023214">
    <property type="entry name" value="HAD_sf"/>
</dbReference>
<dbReference type="RefSeq" id="WP_075153008.1">
    <property type="nucleotide sequence ID" value="NZ_CP018820.1"/>
</dbReference>
<proteinExistence type="predicted"/>
<sequence>MRSVAIYDMDKTITRKATWTPFLIHAAMARAPWRLALLPAAGIASLLYLARAIDRARLKEVTHRLMLGRTIPPADLEAVAQAFADSVAASNMFADARKRVEADRAAGWEPVLATASHGYYARAIAARLGIAQVIATEARRDADGNVLAGIEGENCYGPAKLRLIEAWMAREGLTRSDLRIRFYSDHVSDAPVLEWADEPFAVNAHGPLRRLAAARGWTVLDWEG</sequence>
<dbReference type="Gene3D" id="1.20.1440.100">
    <property type="entry name" value="SG protein - dephosphorylation function"/>
    <property type="match status" value="1"/>
</dbReference>
<dbReference type="KEGG" id="skr:BRX40_02160"/>
<evidence type="ECO:0000256" key="1">
    <source>
        <dbReference type="ARBA" id="ARBA00022723"/>
    </source>
</evidence>
<dbReference type="STRING" id="93064.BRX40_02160"/>
<evidence type="ECO:0000256" key="2">
    <source>
        <dbReference type="ARBA" id="ARBA00022801"/>
    </source>
</evidence>
<dbReference type="NCBIfam" id="TIGR01488">
    <property type="entry name" value="HAD-SF-IB"/>
    <property type="match status" value="1"/>
</dbReference>
<keyword evidence="3" id="KW-0460">Magnesium</keyword>
<dbReference type="InterPro" id="IPR050582">
    <property type="entry name" value="HAD-like_SerB"/>
</dbReference>
<evidence type="ECO:0000313" key="5">
    <source>
        <dbReference type="EMBL" id="RSV05669.1"/>
    </source>
</evidence>
<evidence type="ECO:0000256" key="3">
    <source>
        <dbReference type="ARBA" id="ARBA00022842"/>
    </source>
</evidence>
<reference evidence="5 7" key="3">
    <citation type="submission" date="2018-07" db="EMBL/GenBank/DDBJ databases">
        <title>Genomic and Epidemiologic Investigation of an Indolent Hospital Outbreak.</title>
        <authorList>
            <person name="Johnson R.C."/>
            <person name="Deming C."/>
            <person name="Conlan S."/>
            <person name="Zellmer C.J."/>
            <person name="Michelin A.V."/>
            <person name="Lee-Lin S."/>
            <person name="Thomas P.J."/>
            <person name="Park M."/>
            <person name="Weingarten R.A."/>
            <person name="Less J."/>
            <person name="Dekker J.P."/>
            <person name="Frank K.M."/>
            <person name="Musser K.A."/>
            <person name="Mcquiston J.R."/>
            <person name="Henderson D.K."/>
            <person name="Lau A.F."/>
            <person name="Palmore T.N."/>
            <person name="Segre J.A."/>
        </authorList>
    </citation>
    <scope>NUCLEOTIDE SEQUENCE [LARGE SCALE GENOMIC DNA]</scope>
    <source>
        <strain evidence="5 7">SK-NIH.Env10_0317</strain>
    </source>
</reference>
<dbReference type="Proteomes" id="UP000286681">
    <property type="component" value="Unassembled WGS sequence"/>
</dbReference>
<dbReference type="OrthoDB" id="7739434at2"/>
<dbReference type="GeneID" id="44131351"/>
<dbReference type="PANTHER" id="PTHR43344">
    <property type="entry name" value="PHOSPHOSERINE PHOSPHATASE"/>
    <property type="match status" value="1"/>
</dbReference>
<dbReference type="AlphaFoldDB" id="A0A1L6JFR1"/>
<dbReference type="GO" id="GO:0016787">
    <property type="term" value="F:hydrolase activity"/>
    <property type="evidence" value="ECO:0007669"/>
    <property type="project" value="UniProtKB-KW"/>
</dbReference>
<protein>
    <submittedName>
        <fullName evidence="5">HAD-IB family hydrolase</fullName>
    </submittedName>
    <submittedName>
        <fullName evidence="4">Haloacid dehalogenase</fullName>
    </submittedName>
</protein>